<name>A0A9P4UAQ2_9PLEO</name>
<protein>
    <recommendedName>
        <fullName evidence="4">Secreted protein</fullName>
    </recommendedName>
</protein>
<accession>A0A9P4UAQ2</accession>
<dbReference type="EMBL" id="MU001504">
    <property type="protein sequence ID" value="KAF2442297.1"/>
    <property type="molecule type" value="Genomic_DNA"/>
</dbReference>
<keyword evidence="3" id="KW-1185">Reference proteome</keyword>
<dbReference type="Proteomes" id="UP000799764">
    <property type="component" value="Unassembled WGS sequence"/>
</dbReference>
<dbReference type="AlphaFoldDB" id="A0A9P4UAQ2"/>
<organism evidence="2 3">
    <name type="scientific">Karstenula rhodostoma CBS 690.94</name>
    <dbReference type="NCBI Taxonomy" id="1392251"/>
    <lineage>
        <taxon>Eukaryota</taxon>
        <taxon>Fungi</taxon>
        <taxon>Dikarya</taxon>
        <taxon>Ascomycota</taxon>
        <taxon>Pezizomycotina</taxon>
        <taxon>Dothideomycetes</taxon>
        <taxon>Pleosporomycetidae</taxon>
        <taxon>Pleosporales</taxon>
        <taxon>Massarineae</taxon>
        <taxon>Didymosphaeriaceae</taxon>
        <taxon>Karstenula</taxon>
    </lineage>
</organism>
<evidence type="ECO:0008006" key="4">
    <source>
        <dbReference type="Google" id="ProtNLM"/>
    </source>
</evidence>
<evidence type="ECO:0000313" key="2">
    <source>
        <dbReference type="EMBL" id="KAF2442297.1"/>
    </source>
</evidence>
<keyword evidence="1" id="KW-0732">Signal</keyword>
<sequence>MVLLVLISVLSHFCRGSLQEFRPSVYEHASCPELAHDLRPPMHHKMSFRSYSAWLQFSTQHARLVLYSCRICLLGLLRDNTS</sequence>
<evidence type="ECO:0000256" key="1">
    <source>
        <dbReference type="SAM" id="SignalP"/>
    </source>
</evidence>
<comment type="caution">
    <text evidence="2">The sequence shown here is derived from an EMBL/GenBank/DDBJ whole genome shotgun (WGS) entry which is preliminary data.</text>
</comment>
<evidence type="ECO:0000313" key="3">
    <source>
        <dbReference type="Proteomes" id="UP000799764"/>
    </source>
</evidence>
<feature type="chain" id="PRO_5040389628" description="Secreted protein" evidence="1">
    <location>
        <begin position="17"/>
        <end position="82"/>
    </location>
</feature>
<gene>
    <name evidence="2" type="ORF">P171DRAFT_433833</name>
</gene>
<reference evidence="2" key="1">
    <citation type="journal article" date="2020" name="Stud. Mycol.">
        <title>101 Dothideomycetes genomes: a test case for predicting lifestyles and emergence of pathogens.</title>
        <authorList>
            <person name="Haridas S."/>
            <person name="Albert R."/>
            <person name="Binder M."/>
            <person name="Bloem J."/>
            <person name="Labutti K."/>
            <person name="Salamov A."/>
            <person name="Andreopoulos B."/>
            <person name="Baker S."/>
            <person name="Barry K."/>
            <person name="Bills G."/>
            <person name="Bluhm B."/>
            <person name="Cannon C."/>
            <person name="Castanera R."/>
            <person name="Culley D."/>
            <person name="Daum C."/>
            <person name="Ezra D."/>
            <person name="Gonzalez J."/>
            <person name="Henrissat B."/>
            <person name="Kuo A."/>
            <person name="Liang C."/>
            <person name="Lipzen A."/>
            <person name="Lutzoni F."/>
            <person name="Magnuson J."/>
            <person name="Mondo S."/>
            <person name="Nolan M."/>
            <person name="Ohm R."/>
            <person name="Pangilinan J."/>
            <person name="Park H.-J."/>
            <person name="Ramirez L."/>
            <person name="Alfaro M."/>
            <person name="Sun H."/>
            <person name="Tritt A."/>
            <person name="Yoshinaga Y."/>
            <person name="Zwiers L.-H."/>
            <person name="Turgeon B."/>
            <person name="Goodwin S."/>
            <person name="Spatafora J."/>
            <person name="Crous P."/>
            <person name="Grigoriev I."/>
        </authorList>
    </citation>
    <scope>NUCLEOTIDE SEQUENCE</scope>
    <source>
        <strain evidence="2">CBS 690.94</strain>
    </source>
</reference>
<feature type="signal peptide" evidence="1">
    <location>
        <begin position="1"/>
        <end position="16"/>
    </location>
</feature>
<proteinExistence type="predicted"/>